<reference evidence="1" key="1">
    <citation type="submission" date="2021-02" db="EMBL/GenBank/DDBJ databases">
        <authorList>
            <consortium name="DOE Joint Genome Institute"/>
            <person name="Ahrendt S."/>
            <person name="Looney B.P."/>
            <person name="Miyauchi S."/>
            <person name="Morin E."/>
            <person name="Drula E."/>
            <person name="Courty P.E."/>
            <person name="Chicoki N."/>
            <person name="Fauchery L."/>
            <person name="Kohler A."/>
            <person name="Kuo A."/>
            <person name="Labutti K."/>
            <person name="Pangilinan J."/>
            <person name="Lipzen A."/>
            <person name="Riley R."/>
            <person name="Andreopoulos W."/>
            <person name="He G."/>
            <person name="Johnson J."/>
            <person name="Barry K.W."/>
            <person name="Grigoriev I.V."/>
            <person name="Nagy L."/>
            <person name="Hibbett D."/>
            <person name="Henrissat B."/>
            <person name="Matheny P.B."/>
            <person name="Labbe J."/>
            <person name="Martin F."/>
        </authorList>
    </citation>
    <scope>NUCLEOTIDE SEQUENCE</scope>
    <source>
        <strain evidence="1">EC-137</strain>
    </source>
</reference>
<accession>A0ACB8QY64</accession>
<evidence type="ECO:0000313" key="1">
    <source>
        <dbReference type="EMBL" id="KAI0036590.1"/>
    </source>
</evidence>
<protein>
    <submittedName>
        <fullName evidence="1">Rab-GTPase-TBC domain-containing protein</fullName>
    </submittedName>
</protein>
<comment type="caution">
    <text evidence="1">The sequence shown here is derived from an EMBL/GenBank/DDBJ whole genome shotgun (WGS) entry which is preliminary data.</text>
</comment>
<evidence type="ECO:0000313" key="2">
    <source>
        <dbReference type="Proteomes" id="UP000814128"/>
    </source>
</evidence>
<gene>
    <name evidence="1" type="ORF">K488DRAFT_81835</name>
</gene>
<name>A0ACB8QY64_9AGAM</name>
<sequence>MSASTWKEGDDHLKGSTNTHPNLHTDDDAFADGDDDSSYGFSSEVIRADVAYTLSLSPVEGHGVEDAASSPRAASDVSMSMLDVNGNGRSSLGSSWGSSSLPSTSRQSSLKFEQISLDNDQRDKSTVSMQEHLADDDQTPHSPSPATHASLELHAVVIDVSQRHPVPIEIHSVSEGGSDTSPRTAAHSAEPSRRSEEPPSFNIAPSISHAKSTSDLPLPPLSAAPSGRLSTSHHKPSRSQGPSVFEQVVSKTRPSFLPPKKKEEDIKHLHDWEQMMKRSRAAEEKRRKALEERRLAREGKVEESLHIWEKDVVPNWKAVRDMPRLRRLWWSGIPVKLRATMWEHAVGNSLALSKDSYRTCLSRAKRAQAAGTFPTTTLSLIETDMSTTLPRLHIFSAESGPMYEDLKDMLCAWVVSRSDEGLGYVPGIAKLAAMILLNMSASQGFITLRNLLERHCMRAFYGGLSTKDDVEAYYRIFDTLLADGMPKIYFNFKQHQISPAAYLPDWILPLFMDHLPFEACARLWDVILLEGDAFLYRASLAVLAVLEPRLGENPAAIAVAKRDGRPLNGGKYEIYGVDEETVWDRIFGMEDWWKESTWQRLLQRELPDL</sequence>
<proteinExistence type="predicted"/>
<keyword evidence="2" id="KW-1185">Reference proteome</keyword>
<dbReference type="Proteomes" id="UP000814128">
    <property type="component" value="Unassembled WGS sequence"/>
</dbReference>
<organism evidence="1 2">
    <name type="scientific">Vararia minispora EC-137</name>
    <dbReference type="NCBI Taxonomy" id="1314806"/>
    <lineage>
        <taxon>Eukaryota</taxon>
        <taxon>Fungi</taxon>
        <taxon>Dikarya</taxon>
        <taxon>Basidiomycota</taxon>
        <taxon>Agaricomycotina</taxon>
        <taxon>Agaricomycetes</taxon>
        <taxon>Russulales</taxon>
        <taxon>Lachnocladiaceae</taxon>
        <taxon>Vararia</taxon>
    </lineage>
</organism>
<reference evidence="1" key="2">
    <citation type="journal article" date="2022" name="New Phytol.">
        <title>Evolutionary transition to the ectomycorrhizal habit in the genomes of a hyperdiverse lineage of mushroom-forming fungi.</title>
        <authorList>
            <person name="Looney B."/>
            <person name="Miyauchi S."/>
            <person name="Morin E."/>
            <person name="Drula E."/>
            <person name="Courty P.E."/>
            <person name="Kohler A."/>
            <person name="Kuo A."/>
            <person name="LaButti K."/>
            <person name="Pangilinan J."/>
            <person name="Lipzen A."/>
            <person name="Riley R."/>
            <person name="Andreopoulos W."/>
            <person name="He G."/>
            <person name="Johnson J."/>
            <person name="Nolan M."/>
            <person name="Tritt A."/>
            <person name="Barry K.W."/>
            <person name="Grigoriev I.V."/>
            <person name="Nagy L.G."/>
            <person name="Hibbett D."/>
            <person name="Henrissat B."/>
            <person name="Matheny P.B."/>
            <person name="Labbe J."/>
            <person name="Martin F.M."/>
        </authorList>
    </citation>
    <scope>NUCLEOTIDE SEQUENCE</scope>
    <source>
        <strain evidence="1">EC-137</strain>
    </source>
</reference>
<dbReference type="EMBL" id="MU273469">
    <property type="protein sequence ID" value="KAI0036590.1"/>
    <property type="molecule type" value="Genomic_DNA"/>
</dbReference>